<keyword evidence="3" id="KW-0804">Transcription</keyword>
<evidence type="ECO:0000259" key="6">
    <source>
        <dbReference type="PROSITE" id="PS51078"/>
    </source>
</evidence>
<dbReference type="Pfam" id="PF09339">
    <property type="entry name" value="HTH_IclR"/>
    <property type="match status" value="1"/>
</dbReference>
<evidence type="ECO:0000256" key="3">
    <source>
        <dbReference type="ARBA" id="ARBA00023163"/>
    </source>
</evidence>
<accession>A0A1X9LG23</accession>
<feature type="compositionally biased region" description="Low complexity" evidence="4">
    <location>
        <begin position="15"/>
        <end position="25"/>
    </location>
</feature>
<sequence>MDDAQTPTRRRTRSSEGSPSSDGDGAVTQASQAPQRTKGVDSARRALQILLQFTENTPELTVDNLLEDHDISVPSAYRYISLLREMDLIEEREKGRFVLSPQVLKLARAAEATFDYRAQAQPVLDRLTQRTGETALYLRRVNDSAVCLAIAESDHPISISFQPGNLMPLHGGAAAKILLSALSPAKLNQYLTRVGSTMTKAARQRLEEDLQQIRADGYAESAGEVDQGVWASAAGVHAKGALVGAITVVAPGYRLSEEHREEIADAVRAAAQELDAALAKR</sequence>
<dbReference type="PANTHER" id="PTHR30136:SF24">
    <property type="entry name" value="HTH-TYPE TRANSCRIPTIONAL REPRESSOR ALLR"/>
    <property type="match status" value="1"/>
</dbReference>
<gene>
    <name evidence="7" type="ORF">B5808_02125</name>
</gene>
<proteinExistence type="predicted"/>
<evidence type="ECO:0000256" key="1">
    <source>
        <dbReference type="ARBA" id="ARBA00023015"/>
    </source>
</evidence>
<evidence type="ECO:0000313" key="7">
    <source>
        <dbReference type="EMBL" id="ARJ04155.1"/>
    </source>
</evidence>
<organism evidence="7 8">
    <name type="scientific">Cnuibacter physcomitrellae</name>
    <dbReference type="NCBI Taxonomy" id="1619308"/>
    <lineage>
        <taxon>Bacteria</taxon>
        <taxon>Bacillati</taxon>
        <taxon>Actinomycetota</taxon>
        <taxon>Actinomycetes</taxon>
        <taxon>Micrococcales</taxon>
        <taxon>Microbacteriaceae</taxon>
        <taxon>Cnuibacter</taxon>
    </lineage>
</organism>
<feature type="domain" description="IclR-ED" evidence="6">
    <location>
        <begin position="102"/>
        <end position="280"/>
    </location>
</feature>
<dbReference type="InterPro" id="IPR005471">
    <property type="entry name" value="Tscrpt_reg_IclR_N"/>
</dbReference>
<dbReference type="Pfam" id="PF01614">
    <property type="entry name" value="IclR_C"/>
    <property type="match status" value="1"/>
</dbReference>
<dbReference type="GO" id="GO:0003700">
    <property type="term" value="F:DNA-binding transcription factor activity"/>
    <property type="evidence" value="ECO:0007669"/>
    <property type="project" value="TreeGrafter"/>
</dbReference>
<dbReference type="AlphaFoldDB" id="A0A1X9LG23"/>
<dbReference type="InterPro" id="IPR014757">
    <property type="entry name" value="Tscrpt_reg_IclR_C"/>
</dbReference>
<dbReference type="Gene3D" id="3.30.450.40">
    <property type="match status" value="1"/>
</dbReference>
<feature type="region of interest" description="Disordered" evidence="4">
    <location>
        <begin position="1"/>
        <end position="40"/>
    </location>
</feature>
<keyword evidence="2" id="KW-0238">DNA-binding</keyword>
<dbReference type="PROSITE" id="PS51078">
    <property type="entry name" value="ICLR_ED"/>
    <property type="match status" value="1"/>
</dbReference>
<dbReference type="InterPro" id="IPR036390">
    <property type="entry name" value="WH_DNA-bd_sf"/>
</dbReference>
<dbReference type="SUPFAM" id="SSF46785">
    <property type="entry name" value="Winged helix' DNA-binding domain"/>
    <property type="match status" value="1"/>
</dbReference>
<dbReference type="KEGG" id="cphy:B5808_02125"/>
<dbReference type="InterPro" id="IPR036388">
    <property type="entry name" value="WH-like_DNA-bd_sf"/>
</dbReference>
<evidence type="ECO:0008006" key="9">
    <source>
        <dbReference type="Google" id="ProtNLM"/>
    </source>
</evidence>
<reference evidence="7 8" key="1">
    <citation type="submission" date="2017-04" db="EMBL/GenBank/DDBJ databases">
        <authorList>
            <person name="Afonso C.L."/>
            <person name="Miller P.J."/>
            <person name="Scott M.A."/>
            <person name="Spackman E."/>
            <person name="Goraichik I."/>
            <person name="Dimitrov K.M."/>
            <person name="Suarez D.L."/>
            <person name="Swayne D.E."/>
        </authorList>
    </citation>
    <scope>NUCLEOTIDE SEQUENCE [LARGE SCALE GENOMIC DNA]</scope>
    <source>
        <strain evidence="8">XA(T)</strain>
    </source>
</reference>
<dbReference type="SMART" id="SM00346">
    <property type="entry name" value="HTH_ICLR"/>
    <property type="match status" value="1"/>
</dbReference>
<dbReference type="Gene3D" id="1.10.10.10">
    <property type="entry name" value="Winged helix-like DNA-binding domain superfamily/Winged helix DNA-binding domain"/>
    <property type="match status" value="1"/>
</dbReference>
<dbReference type="GO" id="GO:0003677">
    <property type="term" value="F:DNA binding"/>
    <property type="evidence" value="ECO:0007669"/>
    <property type="project" value="UniProtKB-KW"/>
</dbReference>
<dbReference type="InterPro" id="IPR050707">
    <property type="entry name" value="HTH_MetabolicPath_Reg"/>
</dbReference>
<evidence type="ECO:0000256" key="2">
    <source>
        <dbReference type="ARBA" id="ARBA00023125"/>
    </source>
</evidence>
<keyword evidence="1" id="KW-0805">Transcription regulation</keyword>
<evidence type="ECO:0000313" key="8">
    <source>
        <dbReference type="Proteomes" id="UP000192775"/>
    </source>
</evidence>
<dbReference type="EMBL" id="CP020715">
    <property type="protein sequence ID" value="ARJ04155.1"/>
    <property type="molecule type" value="Genomic_DNA"/>
</dbReference>
<protein>
    <recommendedName>
        <fullName evidence="9">IclR family transcriptional regulator</fullName>
    </recommendedName>
</protein>
<dbReference type="Proteomes" id="UP000192775">
    <property type="component" value="Chromosome"/>
</dbReference>
<evidence type="ECO:0000256" key="4">
    <source>
        <dbReference type="SAM" id="MobiDB-lite"/>
    </source>
</evidence>
<feature type="domain" description="HTH iclR-type" evidence="5">
    <location>
        <begin position="40"/>
        <end position="101"/>
    </location>
</feature>
<dbReference type="SUPFAM" id="SSF55781">
    <property type="entry name" value="GAF domain-like"/>
    <property type="match status" value="1"/>
</dbReference>
<dbReference type="InterPro" id="IPR029016">
    <property type="entry name" value="GAF-like_dom_sf"/>
</dbReference>
<dbReference type="PANTHER" id="PTHR30136">
    <property type="entry name" value="HELIX-TURN-HELIX TRANSCRIPTIONAL REGULATOR, ICLR FAMILY"/>
    <property type="match status" value="1"/>
</dbReference>
<dbReference type="PROSITE" id="PS51077">
    <property type="entry name" value="HTH_ICLR"/>
    <property type="match status" value="1"/>
</dbReference>
<keyword evidence="8" id="KW-1185">Reference proteome</keyword>
<dbReference type="STRING" id="1619308.B5808_02125"/>
<evidence type="ECO:0000259" key="5">
    <source>
        <dbReference type="PROSITE" id="PS51077"/>
    </source>
</evidence>
<name>A0A1X9LG23_9MICO</name>
<dbReference type="GO" id="GO:0045892">
    <property type="term" value="P:negative regulation of DNA-templated transcription"/>
    <property type="evidence" value="ECO:0007669"/>
    <property type="project" value="TreeGrafter"/>
</dbReference>